<sequence>MKRYALLFLCIFTVGTVSVQAQLHLPQIFSDHMVIQQEKPILVWGAEAGESVTIQHFSQTITDSTGAWRSELPAMKAGGPFNLTNFMSKGSVTFIDMLIGGMWVASGQSNMAWLLNQSNTVSFRLTMNELDQRA</sequence>
<keyword evidence="3" id="KW-1185">Reference proteome</keyword>
<dbReference type="PANTHER" id="PTHR22901:SF0">
    <property type="entry name" value="SIALATE O-ACETYLESTERASE"/>
    <property type="match status" value="1"/>
</dbReference>
<dbReference type="InterPro" id="IPR039329">
    <property type="entry name" value="SIAE"/>
</dbReference>
<dbReference type="Proteomes" id="UP001207918">
    <property type="component" value="Unassembled WGS sequence"/>
</dbReference>
<feature type="chain" id="PRO_5046664567" description="Sialate O-acetylesterase" evidence="1">
    <location>
        <begin position="22"/>
        <end position="134"/>
    </location>
</feature>
<feature type="signal peptide" evidence="1">
    <location>
        <begin position="1"/>
        <end position="21"/>
    </location>
</feature>
<evidence type="ECO:0000313" key="2">
    <source>
        <dbReference type="EMBL" id="MCW9708822.1"/>
    </source>
</evidence>
<dbReference type="PANTHER" id="PTHR22901">
    <property type="entry name" value="SIALATE O-ACETYLESTERASE"/>
    <property type="match status" value="1"/>
</dbReference>
<keyword evidence="1" id="KW-0732">Signal</keyword>
<evidence type="ECO:0000256" key="1">
    <source>
        <dbReference type="SAM" id="SignalP"/>
    </source>
</evidence>
<protein>
    <recommendedName>
        <fullName evidence="4">Sialate O-acetylesterase</fullName>
    </recommendedName>
</protein>
<gene>
    <name evidence="2" type="ORF">J6I44_18320</name>
</gene>
<dbReference type="EMBL" id="JAGGJA010000017">
    <property type="protein sequence ID" value="MCW9708822.1"/>
    <property type="molecule type" value="Genomic_DNA"/>
</dbReference>
<reference evidence="2 3" key="1">
    <citation type="submission" date="2021-03" db="EMBL/GenBank/DDBJ databases">
        <title>Aliifodinibius sp. nov., a new bacterium isolated from saline soil.</title>
        <authorList>
            <person name="Galisteo C."/>
            <person name="De La Haba R."/>
            <person name="Sanchez-Porro C."/>
            <person name="Ventosa A."/>
        </authorList>
    </citation>
    <scope>NUCLEOTIDE SEQUENCE [LARGE SCALE GENOMIC DNA]</scope>
    <source>
        <strain evidence="2 3">1BSP15-2V2</strain>
    </source>
</reference>
<accession>A0ABT3PSH5</accession>
<proteinExistence type="predicted"/>
<name>A0ABT3PSH5_9BACT</name>
<organism evidence="2 3">
    <name type="scientific">Fodinibius salsisoli</name>
    <dbReference type="NCBI Taxonomy" id="2820877"/>
    <lineage>
        <taxon>Bacteria</taxon>
        <taxon>Pseudomonadati</taxon>
        <taxon>Balneolota</taxon>
        <taxon>Balneolia</taxon>
        <taxon>Balneolales</taxon>
        <taxon>Balneolaceae</taxon>
        <taxon>Fodinibius</taxon>
    </lineage>
</organism>
<evidence type="ECO:0000313" key="3">
    <source>
        <dbReference type="Proteomes" id="UP001207918"/>
    </source>
</evidence>
<comment type="caution">
    <text evidence="2">The sequence shown here is derived from an EMBL/GenBank/DDBJ whole genome shotgun (WGS) entry which is preliminary data.</text>
</comment>
<dbReference type="RefSeq" id="WP_265767631.1">
    <property type="nucleotide sequence ID" value="NZ_JAGGJA010000017.1"/>
</dbReference>
<evidence type="ECO:0008006" key="4">
    <source>
        <dbReference type="Google" id="ProtNLM"/>
    </source>
</evidence>